<dbReference type="GO" id="GO:0005737">
    <property type="term" value="C:cytoplasm"/>
    <property type="evidence" value="ECO:0007669"/>
    <property type="project" value="TreeGrafter"/>
</dbReference>
<dbReference type="OrthoDB" id="194386at2759"/>
<keyword evidence="2" id="KW-1185">Reference proteome</keyword>
<dbReference type="GO" id="GO:0032259">
    <property type="term" value="P:methylation"/>
    <property type="evidence" value="ECO:0007669"/>
    <property type="project" value="UniProtKB-KW"/>
</dbReference>
<proteinExistence type="predicted"/>
<dbReference type="Gene3D" id="3.40.50.150">
    <property type="entry name" value="Vaccinia Virus protein VP39"/>
    <property type="match status" value="1"/>
</dbReference>
<keyword evidence="1" id="KW-0808">Transferase</keyword>
<dbReference type="SUPFAM" id="SSF53335">
    <property type="entry name" value="S-adenosyl-L-methionine-dependent methyltransferases"/>
    <property type="match status" value="1"/>
</dbReference>
<dbReference type="Proteomes" id="UP000311382">
    <property type="component" value="Unassembled WGS sequence"/>
</dbReference>
<accession>A0A5C5FXJ7</accession>
<evidence type="ECO:0000313" key="1">
    <source>
        <dbReference type="EMBL" id="TNY21603.1"/>
    </source>
</evidence>
<dbReference type="GO" id="GO:0005634">
    <property type="term" value="C:nucleus"/>
    <property type="evidence" value="ECO:0007669"/>
    <property type="project" value="TreeGrafter"/>
</dbReference>
<dbReference type="PANTHER" id="PTHR14614:SF162">
    <property type="entry name" value="EXPRESSED PROTEIN"/>
    <property type="match status" value="1"/>
</dbReference>
<dbReference type="GO" id="GO:0008757">
    <property type="term" value="F:S-adenosylmethionine-dependent methyltransferase activity"/>
    <property type="evidence" value="ECO:0007669"/>
    <property type="project" value="UniProtKB-ARBA"/>
</dbReference>
<sequence length="259" mass="27511">MPNLPAHATKEEQLLEYTLPDGSIVPIVQDSSLPDSTGRTVWLGAQVLSVYLHDLLATSSSLSSRSTQRAIDLGSGTGLVALSLAALGYHTLATDLPALVDGVLGTNCASSAASSLPGPLCAAPLDWFEDAEALSFPPAPHAPPFDLVTSADTVYDPSLCAPLLRTIAHLSLLGRHSIPAPVFLALERRDPLLVEAFLAAARDEHGFKLARVEHAKLRRLVERREAEGGTLGWEDEGDWEGVELSTGRSGYAGENWMAT</sequence>
<dbReference type="AlphaFoldDB" id="A0A5C5FXJ7"/>
<reference evidence="1 2" key="1">
    <citation type="submission" date="2019-03" db="EMBL/GenBank/DDBJ databases">
        <title>Rhodosporidium diobovatum UCD-FST 08-225 genome sequencing, assembly, and annotation.</title>
        <authorList>
            <person name="Fakankun I.U."/>
            <person name="Fristensky B."/>
            <person name="Levin D.B."/>
        </authorList>
    </citation>
    <scope>NUCLEOTIDE SEQUENCE [LARGE SCALE GENOMIC DNA]</scope>
    <source>
        <strain evidence="1 2">UCD-FST 08-225</strain>
    </source>
</reference>
<dbReference type="PANTHER" id="PTHR14614">
    <property type="entry name" value="HEPATOCELLULAR CARCINOMA-ASSOCIATED ANTIGEN"/>
    <property type="match status" value="1"/>
</dbReference>
<dbReference type="InterPro" id="IPR029063">
    <property type="entry name" value="SAM-dependent_MTases_sf"/>
</dbReference>
<protein>
    <submittedName>
        <fullName evidence="1">Putative methyltransferase-domain-containing protein</fullName>
    </submittedName>
</protein>
<keyword evidence="1" id="KW-0489">Methyltransferase</keyword>
<gene>
    <name evidence="1" type="ORF">DMC30DRAFT_415879</name>
</gene>
<evidence type="ECO:0000313" key="2">
    <source>
        <dbReference type="Proteomes" id="UP000311382"/>
    </source>
</evidence>
<organism evidence="1 2">
    <name type="scientific">Rhodotorula diobovata</name>
    <dbReference type="NCBI Taxonomy" id="5288"/>
    <lineage>
        <taxon>Eukaryota</taxon>
        <taxon>Fungi</taxon>
        <taxon>Dikarya</taxon>
        <taxon>Basidiomycota</taxon>
        <taxon>Pucciniomycotina</taxon>
        <taxon>Microbotryomycetes</taxon>
        <taxon>Sporidiobolales</taxon>
        <taxon>Sporidiobolaceae</taxon>
        <taxon>Rhodotorula</taxon>
    </lineage>
</organism>
<dbReference type="STRING" id="5288.A0A5C5FXJ7"/>
<name>A0A5C5FXJ7_9BASI</name>
<comment type="caution">
    <text evidence="1">The sequence shown here is derived from an EMBL/GenBank/DDBJ whole genome shotgun (WGS) entry which is preliminary data.</text>
</comment>
<dbReference type="InterPro" id="IPR019410">
    <property type="entry name" value="Methyltransf_16"/>
</dbReference>
<dbReference type="Pfam" id="PF10294">
    <property type="entry name" value="Methyltransf_16"/>
    <property type="match status" value="1"/>
</dbReference>
<dbReference type="EMBL" id="SOZI01000040">
    <property type="protein sequence ID" value="TNY21603.1"/>
    <property type="molecule type" value="Genomic_DNA"/>
</dbReference>